<evidence type="ECO:0000313" key="2">
    <source>
        <dbReference type="Ensembl" id="ENSSDUP00000026571.1"/>
    </source>
</evidence>
<protein>
    <submittedName>
        <fullName evidence="2">Centromere protein P</fullName>
    </submittedName>
</protein>
<sequence>MGTGPLLVFCAMMEEKMSEENRKEVEMLEAQIHGLQAEVVALKRQQQDNHMDIYFKGQMQDALSYMCGQKHVGGKEKVMSRLKEELEELEDDLKQQTQMNGIYLSSCTRKTLQSSDSKMVQQVCVSGHCSELVFQVEFQLSEAKEGQRSERTIIDLNVVMDATDLQNFSSFLSGVEESRDLLLFFRTLRTYADRFDDRCRTFQHFQEKYPSIVSLPGGCRSEVMTLNHPELPGCFLFVHWSVEVSREGGVAPKINLLTKIPERALQLFPSQAVGGAAEAFHSLLRILGPEAAIESVIRAVSLSKEA</sequence>
<keyword evidence="1" id="KW-0175">Coiled coil</keyword>
<dbReference type="InterPro" id="IPR027801">
    <property type="entry name" value="CENP-P"/>
</dbReference>
<dbReference type="AlphaFoldDB" id="A0A3B4V731"/>
<dbReference type="Proteomes" id="UP000261420">
    <property type="component" value="Unplaced"/>
</dbReference>
<organism evidence="2 3">
    <name type="scientific">Seriola dumerili</name>
    <name type="common">Greater amberjack</name>
    <name type="synonym">Caranx dumerili</name>
    <dbReference type="NCBI Taxonomy" id="41447"/>
    <lineage>
        <taxon>Eukaryota</taxon>
        <taxon>Metazoa</taxon>
        <taxon>Chordata</taxon>
        <taxon>Craniata</taxon>
        <taxon>Vertebrata</taxon>
        <taxon>Euteleostomi</taxon>
        <taxon>Actinopterygii</taxon>
        <taxon>Neopterygii</taxon>
        <taxon>Teleostei</taxon>
        <taxon>Neoteleostei</taxon>
        <taxon>Acanthomorphata</taxon>
        <taxon>Carangaria</taxon>
        <taxon>Carangiformes</taxon>
        <taxon>Carangidae</taxon>
        <taxon>Seriola</taxon>
    </lineage>
</organism>
<dbReference type="GO" id="GO:0000775">
    <property type="term" value="C:chromosome, centromeric region"/>
    <property type="evidence" value="ECO:0007669"/>
    <property type="project" value="InterPro"/>
</dbReference>
<feature type="coiled-coil region" evidence="1">
    <location>
        <begin position="72"/>
        <end position="99"/>
    </location>
</feature>
<reference evidence="2" key="2">
    <citation type="submission" date="2025-09" db="UniProtKB">
        <authorList>
            <consortium name="Ensembl"/>
        </authorList>
    </citation>
    <scope>IDENTIFICATION</scope>
</reference>
<keyword evidence="3" id="KW-1185">Reference proteome</keyword>
<feature type="coiled-coil region" evidence="1">
    <location>
        <begin position="18"/>
        <end position="45"/>
    </location>
</feature>
<accession>A0A3B4V731</accession>
<name>A0A3B4V731_SERDU</name>
<dbReference type="Pfam" id="PF13096">
    <property type="entry name" value="CENP-P"/>
    <property type="match status" value="1"/>
</dbReference>
<dbReference type="PANTHER" id="PTHR28577">
    <property type="entry name" value="CENTROMERE PROTEIN P"/>
    <property type="match status" value="1"/>
</dbReference>
<dbReference type="STRING" id="41447.ENSSDUP00000026571"/>
<dbReference type="PANTHER" id="PTHR28577:SF1">
    <property type="entry name" value="CENTROMERE PROTEIN P"/>
    <property type="match status" value="1"/>
</dbReference>
<dbReference type="GeneTree" id="ENSGT00390000011897"/>
<dbReference type="Ensembl" id="ENSSDUT00000027043.1">
    <property type="protein sequence ID" value="ENSSDUP00000026571.1"/>
    <property type="gene ID" value="ENSSDUG00000019265.1"/>
</dbReference>
<dbReference type="GO" id="GO:0005634">
    <property type="term" value="C:nucleus"/>
    <property type="evidence" value="ECO:0007669"/>
    <property type="project" value="TreeGrafter"/>
</dbReference>
<reference evidence="2" key="1">
    <citation type="submission" date="2025-08" db="UniProtKB">
        <authorList>
            <consortium name="Ensembl"/>
        </authorList>
    </citation>
    <scope>IDENTIFICATION</scope>
</reference>
<proteinExistence type="predicted"/>
<evidence type="ECO:0000313" key="3">
    <source>
        <dbReference type="Proteomes" id="UP000261420"/>
    </source>
</evidence>
<evidence type="ECO:0000256" key="1">
    <source>
        <dbReference type="SAM" id="Coils"/>
    </source>
</evidence>
<dbReference type="GO" id="GO:0034080">
    <property type="term" value="P:CENP-A containing chromatin assembly"/>
    <property type="evidence" value="ECO:0007669"/>
    <property type="project" value="InterPro"/>
</dbReference>